<proteinExistence type="predicted"/>
<organism evidence="1 2">
    <name type="scientific">Tuber magnatum</name>
    <name type="common">white Piedmont truffle</name>
    <dbReference type="NCBI Taxonomy" id="42249"/>
    <lineage>
        <taxon>Eukaryota</taxon>
        <taxon>Fungi</taxon>
        <taxon>Dikarya</taxon>
        <taxon>Ascomycota</taxon>
        <taxon>Pezizomycotina</taxon>
        <taxon>Pezizomycetes</taxon>
        <taxon>Pezizales</taxon>
        <taxon>Tuberaceae</taxon>
        <taxon>Tuber</taxon>
    </lineage>
</organism>
<dbReference type="AlphaFoldDB" id="A0A317SM52"/>
<dbReference type="Proteomes" id="UP000246991">
    <property type="component" value="Unassembled WGS sequence"/>
</dbReference>
<reference evidence="1 2" key="1">
    <citation type="submission" date="2018-03" db="EMBL/GenBank/DDBJ databases">
        <title>Genomes of Pezizomycetes fungi and the evolution of truffles.</title>
        <authorList>
            <person name="Murat C."/>
            <person name="Payen T."/>
            <person name="Noel B."/>
            <person name="Kuo A."/>
            <person name="Martin F.M."/>
        </authorList>
    </citation>
    <scope>NUCLEOTIDE SEQUENCE [LARGE SCALE GENOMIC DNA]</scope>
    <source>
        <strain evidence="1">091103-1</strain>
    </source>
</reference>
<dbReference type="EMBL" id="PYWC01000057">
    <property type="protein sequence ID" value="PWW74740.1"/>
    <property type="molecule type" value="Genomic_DNA"/>
</dbReference>
<evidence type="ECO:0000313" key="2">
    <source>
        <dbReference type="Proteomes" id="UP000246991"/>
    </source>
</evidence>
<protein>
    <submittedName>
        <fullName evidence="1">Uncharacterized protein</fullName>
    </submittedName>
</protein>
<sequence length="445" mass="50298">MVCAELGKAIASIRPTLIYPSAASLSQRRRHANKSDSFSLTILDWRFKTHYDPYYNHDEDWETNRSAYNKTVSTLDSFFDALNPNSVTSLDLDFDIRYSRFSGKDLGNGPLALRQSRSIRALKLARMRCDNFRLWRMFTEMGYAGFSPQSLKLINLFVDNTSTSQNFTEWSFAPGFLHNMRDLEFTGFTGMFELAAAIIQIKNVNSQLEHSLSRGGQQSKREKSARIDSLSLSYEAKQVNSSTTRVFLAPLALLGSSLTYLKLQDTDFAKPRPGSVHYSRSTVLHHSPLESLTKLKTLILIGDVSAFLLSDRLPSVIRCMRQSITYIDICLSTRDLADALLLKAFAPSENLQTLILRAWDKRVALEPAARPNSTLGQVVPWIEYPPLLTNRRFWQTSLWPVCPKVTAEGTIEFLAKKRGGLKEFGFSRATDKEGRAWDKGLPAPE</sequence>
<comment type="caution">
    <text evidence="1">The sequence shown here is derived from an EMBL/GenBank/DDBJ whole genome shotgun (WGS) entry which is preliminary data.</text>
</comment>
<accession>A0A317SM52</accession>
<dbReference type="OrthoDB" id="5338050at2759"/>
<evidence type="ECO:0000313" key="1">
    <source>
        <dbReference type="EMBL" id="PWW74740.1"/>
    </source>
</evidence>
<name>A0A317SM52_9PEZI</name>
<keyword evidence="2" id="KW-1185">Reference proteome</keyword>
<gene>
    <name evidence="1" type="ORF">C7212DRAFT_353376</name>
</gene>